<dbReference type="STRING" id="195102.gene:10490368"/>
<evidence type="ECO:0000313" key="2">
    <source>
        <dbReference type="Proteomes" id="UP000000818"/>
    </source>
</evidence>
<dbReference type="EMBL" id="BA000016">
    <property type="protein sequence ID" value="BAB80811.1"/>
    <property type="molecule type" value="Genomic_DNA"/>
</dbReference>
<protein>
    <submittedName>
        <fullName evidence="1">Uncharacterized protein</fullName>
    </submittedName>
</protein>
<sequence>MRACKDLGINLVPVIINEELLDEDEKLKKLLATNFGREKNDPVKQGRVYEKYEKLCGIQRGGDRRSNQKIFGLVTQEQIAKELGYRGIPYPLHLRLWNESSTKLKI</sequence>
<dbReference type="AlphaFoldDB" id="Q8XLD7"/>
<organism evidence="1 2">
    <name type="scientific">Clostridium perfringens (strain 13 / Type A)</name>
    <dbReference type="NCBI Taxonomy" id="195102"/>
    <lineage>
        <taxon>Bacteria</taxon>
        <taxon>Bacillati</taxon>
        <taxon>Bacillota</taxon>
        <taxon>Clostridia</taxon>
        <taxon>Eubacteriales</taxon>
        <taxon>Clostridiaceae</taxon>
        <taxon>Clostridium</taxon>
    </lineage>
</organism>
<proteinExistence type="predicted"/>
<dbReference type="Proteomes" id="UP000000818">
    <property type="component" value="Chromosome"/>
</dbReference>
<evidence type="ECO:0000313" key="1">
    <source>
        <dbReference type="EMBL" id="BAB80811.1"/>
    </source>
</evidence>
<name>Q8XLD7_CLOPE</name>
<accession>Q8XLD7</accession>
<dbReference type="RefSeq" id="WP_011010243.1">
    <property type="nucleotide sequence ID" value="NC_003366.1"/>
</dbReference>
<dbReference type="KEGG" id="cpe:CPE1105"/>
<reference evidence="1 2" key="1">
    <citation type="journal article" date="2002" name="Proc. Natl. Acad. Sci. U.S.A.">
        <title>Complete genome sequence of Clostridium perfringens, an anaerobic flesh-eater.</title>
        <authorList>
            <person name="Shimizu T."/>
            <person name="Ohtani K."/>
            <person name="Hirakawa H."/>
            <person name="Ohshima K."/>
            <person name="Yamashita A."/>
            <person name="Shiba T."/>
            <person name="Ogasawara N."/>
            <person name="Hattori M."/>
            <person name="Kuhara S."/>
            <person name="Hayashi H."/>
        </authorList>
    </citation>
    <scope>NUCLEOTIDE SEQUENCE [LARGE SCALE GENOMIC DNA]</scope>
    <source>
        <strain evidence="2">13 / Type A</strain>
    </source>
</reference>
<gene>
    <name evidence="1" type="ordered locus">CPE1105</name>
</gene>
<dbReference type="HOGENOM" id="CLU_2218510_0_0_9"/>